<gene>
    <name evidence="1" type="ORF">FRZ06_14875</name>
</gene>
<keyword evidence="1" id="KW-0808">Transferase</keyword>
<evidence type="ECO:0000313" key="2">
    <source>
        <dbReference type="Proteomes" id="UP000594014"/>
    </source>
</evidence>
<keyword evidence="1" id="KW-0489">Methyltransferase</keyword>
<reference evidence="1" key="1">
    <citation type="submission" date="2019-08" db="EMBL/GenBank/DDBJ databases">
        <title>Genome sequence of Clostridiales bacterium MT110.</title>
        <authorList>
            <person name="Cao J."/>
        </authorList>
    </citation>
    <scope>NUCLEOTIDE SEQUENCE</scope>
    <source>
        <strain evidence="1">MT110</strain>
    </source>
</reference>
<sequence>MSPRGSSSTSFLFKSCEQVPYPDNTFDAITVCAAYHHFPDVKNFAKEAYRVLKQDATIYIAEVYYPTVIRVACNPFLPLLKEGDVKFYSPHEIITTIKGAGFIDQSYRINGHIQIVRACK</sequence>
<keyword evidence="2" id="KW-1185">Reference proteome</keyword>
<proteinExistence type="predicted"/>
<dbReference type="Proteomes" id="UP000594014">
    <property type="component" value="Chromosome"/>
</dbReference>
<protein>
    <submittedName>
        <fullName evidence="1">Methyltransferase domain-containing protein</fullName>
    </submittedName>
</protein>
<name>A0ACD1AHH6_9FIRM</name>
<organism evidence="1 2">
    <name type="scientific">Anoxybacterium hadale</name>
    <dbReference type="NCBI Taxonomy" id="3408580"/>
    <lineage>
        <taxon>Bacteria</taxon>
        <taxon>Bacillati</taxon>
        <taxon>Bacillota</taxon>
        <taxon>Clostridia</taxon>
        <taxon>Peptostreptococcales</taxon>
        <taxon>Anaerovoracaceae</taxon>
        <taxon>Anoxybacterium</taxon>
    </lineage>
</organism>
<dbReference type="EMBL" id="CP042469">
    <property type="protein sequence ID" value="QOX65957.1"/>
    <property type="molecule type" value="Genomic_DNA"/>
</dbReference>
<accession>A0ACD1AHH6</accession>
<evidence type="ECO:0000313" key="1">
    <source>
        <dbReference type="EMBL" id="QOX65957.1"/>
    </source>
</evidence>